<dbReference type="InterPro" id="IPR012132">
    <property type="entry name" value="GMC_OxRdtase"/>
</dbReference>
<evidence type="ECO:0000313" key="4">
    <source>
        <dbReference type="EMBL" id="OIW30156.1"/>
    </source>
</evidence>
<dbReference type="EMBL" id="KV875097">
    <property type="protein sequence ID" value="OIW30156.1"/>
    <property type="molecule type" value="Genomic_DNA"/>
</dbReference>
<dbReference type="GO" id="GO:0016614">
    <property type="term" value="F:oxidoreductase activity, acting on CH-OH group of donors"/>
    <property type="evidence" value="ECO:0007669"/>
    <property type="project" value="InterPro"/>
</dbReference>
<comment type="similarity">
    <text evidence="1">Belongs to the GMC oxidoreductase family.</text>
</comment>
<evidence type="ECO:0000313" key="5">
    <source>
        <dbReference type="Proteomes" id="UP000182658"/>
    </source>
</evidence>
<dbReference type="PROSITE" id="PS00624">
    <property type="entry name" value="GMC_OXRED_2"/>
    <property type="match status" value="1"/>
</dbReference>
<organism evidence="4 5">
    <name type="scientific">Coniochaeta ligniaria NRRL 30616</name>
    <dbReference type="NCBI Taxonomy" id="1408157"/>
    <lineage>
        <taxon>Eukaryota</taxon>
        <taxon>Fungi</taxon>
        <taxon>Dikarya</taxon>
        <taxon>Ascomycota</taxon>
        <taxon>Pezizomycotina</taxon>
        <taxon>Sordariomycetes</taxon>
        <taxon>Sordariomycetidae</taxon>
        <taxon>Coniochaetales</taxon>
        <taxon>Coniochaetaceae</taxon>
        <taxon>Coniochaeta</taxon>
    </lineage>
</organism>
<protein>
    <submittedName>
        <fullName evidence="4">GMC oxidoreductase</fullName>
    </submittedName>
</protein>
<feature type="binding site" evidence="2">
    <location>
        <begin position="545"/>
        <end position="546"/>
    </location>
    <ligand>
        <name>FAD</name>
        <dbReference type="ChEBI" id="CHEBI:57692"/>
    </ligand>
</feature>
<keyword evidence="2" id="KW-0285">Flavoprotein</keyword>
<dbReference type="GO" id="GO:0050660">
    <property type="term" value="F:flavin adenine dinucleotide binding"/>
    <property type="evidence" value="ECO:0007669"/>
    <property type="project" value="InterPro"/>
</dbReference>
<dbReference type="Gene3D" id="3.50.50.60">
    <property type="entry name" value="FAD/NAD(P)-binding domain"/>
    <property type="match status" value="1"/>
</dbReference>
<dbReference type="InterPro" id="IPR036188">
    <property type="entry name" value="FAD/NAD-bd_sf"/>
</dbReference>
<gene>
    <name evidence="4" type="ORF">CONLIGDRAFT_616515</name>
</gene>
<evidence type="ECO:0000256" key="2">
    <source>
        <dbReference type="PIRSR" id="PIRSR000137-2"/>
    </source>
</evidence>
<dbReference type="Gene3D" id="3.30.560.10">
    <property type="entry name" value="Glucose Oxidase, domain 3"/>
    <property type="match status" value="1"/>
</dbReference>
<feature type="domain" description="Glucose-methanol-choline oxidoreductase N-terminal" evidence="3">
    <location>
        <begin position="283"/>
        <end position="297"/>
    </location>
</feature>
<evidence type="ECO:0000256" key="1">
    <source>
        <dbReference type="ARBA" id="ARBA00010790"/>
    </source>
</evidence>
<dbReference type="Pfam" id="PF05199">
    <property type="entry name" value="GMC_oxred_C"/>
    <property type="match status" value="1"/>
</dbReference>
<accession>A0A1J7JLH7</accession>
<dbReference type="SUPFAM" id="SSF51905">
    <property type="entry name" value="FAD/NAD(P)-binding domain"/>
    <property type="match status" value="1"/>
</dbReference>
<dbReference type="Pfam" id="PF00732">
    <property type="entry name" value="GMC_oxred_N"/>
    <property type="match status" value="1"/>
</dbReference>
<dbReference type="InParanoid" id="A0A1J7JLH7"/>
<keyword evidence="5" id="KW-1185">Reference proteome</keyword>
<feature type="binding site" evidence="2">
    <location>
        <position position="234"/>
    </location>
    <ligand>
        <name>FAD</name>
        <dbReference type="ChEBI" id="CHEBI:57692"/>
    </ligand>
</feature>
<sequence>MPIYTQLPADLEVDVIIAGGGTAGCVVAGRLAQADPNLSVLVIEGGQDNFDNPSVVHPAFFLDHLAPTSKTTIFYPTTKQPQLAGRNPVVPAGGVLGGGSSINFAMYTRAQREDYDAWDTPGWSTEELLPFFKKLETYHGQGDPAVHGFEGPVQISDGGYRAHKATREYINGAVKVGYPFVHDLCDLDSNNAVAPFLRYSSPDGKRQDAAHCYLHPLLRDGKHPNLHVLVETQVVRVLFDENKRARGVEFVPNTSFHSTVAPLKDSTPPQTICARKLVVLSTGAIGTPGVLERSGVGAKDILAKAGIPLVAEVPGVGASYEDHHLVFWPYKTSLDPSETNDAIVTGRIDRTTAIAEKQRRLGWNFVDASVKARPSEQDVAKFDPHLRAAWDRDFASHPQRPLLFFTFVETLLGDPSAVPAGQYVSPAIYTAYPYSRGHVHVTGPRLSDPLDFHLGIFTDAGDVDLKKQVWGYKKHREIMRRTAFYRGEVAASHPKFPAGSRAACVELDVGAAYDPDQAVVADLEYSAADDAAIEQCLRDVIGTCWHSLGTVKMAPLDKNGGVDAKLDVYGVTGLKVVDLSIVPKNVAANTCNTALMIGEKGADIIMRELGLLGE</sequence>
<dbReference type="InterPro" id="IPR007867">
    <property type="entry name" value="GMC_OxRtase_C"/>
</dbReference>
<evidence type="ECO:0000259" key="3">
    <source>
        <dbReference type="PROSITE" id="PS00624"/>
    </source>
</evidence>
<dbReference type="OrthoDB" id="269227at2759"/>
<dbReference type="PIRSF" id="PIRSF000137">
    <property type="entry name" value="Alcohol_oxidase"/>
    <property type="match status" value="1"/>
</dbReference>
<dbReference type="STRING" id="1408157.A0A1J7JLH7"/>
<keyword evidence="2" id="KW-0274">FAD</keyword>
<dbReference type="InterPro" id="IPR000172">
    <property type="entry name" value="GMC_OxRdtase_N"/>
</dbReference>
<feature type="binding site" evidence="2">
    <location>
        <position position="95"/>
    </location>
    <ligand>
        <name>FAD</name>
        <dbReference type="ChEBI" id="CHEBI:57692"/>
    </ligand>
</feature>
<name>A0A1J7JLH7_9PEZI</name>
<dbReference type="PANTHER" id="PTHR11552">
    <property type="entry name" value="GLUCOSE-METHANOL-CHOLINE GMC OXIDOREDUCTASE"/>
    <property type="match status" value="1"/>
</dbReference>
<comment type="cofactor">
    <cofactor evidence="2">
        <name>FAD</name>
        <dbReference type="ChEBI" id="CHEBI:57692"/>
    </cofactor>
</comment>
<dbReference type="SUPFAM" id="SSF54373">
    <property type="entry name" value="FAD-linked reductases, C-terminal domain"/>
    <property type="match status" value="1"/>
</dbReference>
<dbReference type="PANTHER" id="PTHR11552:SF78">
    <property type="entry name" value="GLUCOSE-METHANOL-CHOLINE OXIDOREDUCTASE N-TERMINAL DOMAIN-CONTAINING PROTEIN"/>
    <property type="match status" value="1"/>
</dbReference>
<dbReference type="AlphaFoldDB" id="A0A1J7JLH7"/>
<proteinExistence type="inferred from homology"/>
<dbReference type="Proteomes" id="UP000182658">
    <property type="component" value="Unassembled WGS sequence"/>
</dbReference>
<reference evidence="4 5" key="1">
    <citation type="submission" date="2016-10" db="EMBL/GenBank/DDBJ databases">
        <title>Draft genome sequence of Coniochaeta ligniaria NRRL30616, a lignocellulolytic fungus for bioabatement of inhibitors in plant biomass hydrolysates.</title>
        <authorList>
            <consortium name="DOE Joint Genome Institute"/>
            <person name="Jimenez D.J."/>
            <person name="Hector R.E."/>
            <person name="Riley R."/>
            <person name="Sun H."/>
            <person name="Grigoriev I.V."/>
            <person name="Van Elsas J.D."/>
            <person name="Nichols N.N."/>
        </authorList>
    </citation>
    <scope>NUCLEOTIDE SEQUENCE [LARGE SCALE GENOMIC DNA]</scope>
    <source>
        <strain evidence="4 5">NRRL 30616</strain>
    </source>
</reference>